<reference evidence="2" key="2">
    <citation type="submission" date="2020-10" db="UniProtKB">
        <authorList>
            <consortium name="WormBaseParasite"/>
        </authorList>
    </citation>
    <scope>IDENTIFICATION</scope>
</reference>
<evidence type="ECO:0000313" key="2">
    <source>
        <dbReference type="WBParaSite" id="Pan_g13372.t1"/>
    </source>
</evidence>
<sequence>MEGQLKNRLIHLSCRKLVCVQQADSPLRRSLHLLGVVRRAREEGARFAPEITPLLHLPAPKKVRFAKNVTIHPIPNRKMLKEMAWNSPTGMMDDYEYPPWTPSDEFNPQYVIVINAHAMRKRKMNMHFDLVQKRQACVA</sequence>
<keyword evidence="1" id="KW-1185">Reference proteome</keyword>
<name>A0A7E4UVI5_PANRE</name>
<protein>
    <submittedName>
        <fullName evidence="2">39S ribosomal protein L22, mitochondrial</fullName>
    </submittedName>
</protein>
<accession>A0A7E4UVI5</accession>
<dbReference type="Proteomes" id="UP000492821">
    <property type="component" value="Unassembled WGS sequence"/>
</dbReference>
<dbReference type="WBParaSite" id="Pan_g13372.t1">
    <property type="protein sequence ID" value="Pan_g13372.t1"/>
    <property type="gene ID" value="Pan_g13372"/>
</dbReference>
<dbReference type="AlphaFoldDB" id="A0A7E4UVI5"/>
<reference evidence="1" key="1">
    <citation type="journal article" date="2013" name="Genetics">
        <title>The draft genome and transcriptome of Panagrellus redivivus are shaped by the harsh demands of a free-living lifestyle.</title>
        <authorList>
            <person name="Srinivasan J."/>
            <person name="Dillman A.R."/>
            <person name="Macchietto M.G."/>
            <person name="Heikkinen L."/>
            <person name="Lakso M."/>
            <person name="Fracchia K.M."/>
            <person name="Antoshechkin I."/>
            <person name="Mortazavi A."/>
            <person name="Wong G."/>
            <person name="Sternberg P.W."/>
        </authorList>
    </citation>
    <scope>NUCLEOTIDE SEQUENCE [LARGE SCALE GENOMIC DNA]</scope>
    <source>
        <strain evidence="1">MT8872</strain>
    </source>
</reference>
<organism evidence="1 2">
    <name type="scientific">Panagrellus redivivus</name>
    <name type="common">Microworm</name>
    <dbReference type="NCBI Taxonomy" id="6233"/>
    <lineage>
        <taxon>Eukaryota</taxon>
        <taxon>Metazoa</taxon>
        <taxon>Ecdysozoa</taxon>
        <taxon>Nematoda</taxon>
        <taxon>Chromadorea</taxon>
        <taxon>Rhabditida</taxon>
        <taxon>Tylenchina</taxon>
        <taxon>Panagrolaimomorpha</taxon>
        <taxon>Panagrolaimoidea</taxon>
        <taxon>Panagrolaimidae</taxon>
        <taxon>Panagrellus</taxon>
    </lineage>
</organism>
<proteinExistence type="predicted"/>
<evidence type="ECO:0000313" key="1">
    <source>
        <dbReference type="Proteomes" id="UP000492821"/>
    </source>
</evidence>